<dbReference type="Gene3D" id="3.40.50.720">
    <property type="entry name" value="NAD(P)-binding Rossmann-like Domain"/>
    <property type="match status" value="1"/>
</dbReference>
<comment type="caution">
    <text evidence="4">The sequence shown here is derived from an EMBL/GenBank/DDBJ whole genome shotgun (WGS) entry which is preliminary data.</text>
</comment>
<reference evidence="4 5" key="2">
    <citation type="submission" date="2015-05" db="EMBL/GenBank/DDBJ databases">
        <authorList>
            <person name="Morales-Cruz A."/>
            <person name="Amrine K.C."/>
            <person name="Cantu D."/>
        </authorList>
    </citation>
    <scope>NUCLEOTIDE SEQUENCE [LARGE SCALE GENOMIC DNA]</scope>
    <source>
        <strain evidence="4">DA912</strain>
    </source>
</reference>
<keyword evidence="2" id="KW-0521">NADP</keyword>
<dbReference type="AlphaFoldDB" id="A0A0G2FCW1"/>
<keyword evidence="5" id="KW-1185">Reference proteome</keyword>
<dbReference type="Pfam" id="PF05368">
    <property type="entry name" value="NmrA"/>
    <property type="match status" value="1"/>
</dbReference>
<proteinExistence type="inferred from homology"/>
<dbReference type="EMBL" id="LCUC01000317">
    <property type="protein sequence ID" value="KKY32437.1"/>
    <property type="molecule type" value="Genomic_DNA"/>
</dbReference>
<reference evidence="4 5" key="1">
    <citation type="submission" date="2015-05" db="EMBL/GenBank/DDBJ databases">
        <title>Distinctive expansion of gene families associated with plant cell wall degradation and secondary metabolism in the genomes of grapevine trunk pathogens.</title>
        <authorList>
            <person name="Lawrence D.P."/>
            <person name="Travadon R."/>
            <person name="Rolshausen P.E."/>
            <person name="Baumgartner K."/>
        </authorList>
    </citation>
    <scope>NUCLEOTIDE SEQUENCE [LARGE SCALE GENOMIC DNA]</scope>
    <source>
        <strain evidence="4">DA912</strain>
    </source>
</reference>
<evidence type="ECO:0000256" key="1">
    <source>
        <dbReference type="ARBA" id="ARBA00006328"/>
    </source>
</evidence>
<protein>
    <submittedName>
        <fullName evidence="4">Putativelike family protein</fullName>
    </submittedName>
</protein>
<dbReference type="STRING" id="1214573.A0A0G2FCW1"/>
<name>A0A0G2FCW1_9PEZI</name>
<dbReference type="Proteomes" id="UP000034680">
    <property type="component" value="Unassembled WGS sequence"/>
</dbReference>
<dbReference type="Gene3D" id="3.60.130.30">
    <property type="match status" value="1"/>
</dbReference>
<dbReference type="SUPFAM" id="SSF51735">
    <property type="entry name" value="NAD(P)-binding Rossmann-fold domains"/>
    <property type="match status" value="1"/>
</dbReference>
<evidence type="ECO:0000259" key="3">
    <source>
        <dbReference type="Pfam" id="PF05368"/>
    </source>
</evidence>
<gene>
    <name evidence="4" type="ORF">UCDDA912_g07599</name>
</gene>
<dbReference type="OrthoDB" id="3358371at2759"/>
<comment type="similarity">
    <text evidence="1">Belongs to the NmrA-type oxidoreductase family.</text>
</comment>
<dbReference type="Gene3D" id="3.90.25.10">
    <property type="entry name" value="UDP-galactose 4-epimerase, domain 1"/>
    <property type="match status" value="1"/>
</dbReference>
<evidence type="ECO:0000313" key="4">
    <source>
        <dbReference type="EMBL" id="KKY32437.1"/>
    </source>
</evidence>
<evidence type="ECO:0000313" key="5">
    <source>
        <dbReference type="Proteomes" id="UP000034680"/>
    </source>
</evidence>
<dbReference type="PANTHER" id="PTHR42748:SF26">
    <property type="entry name" value="NMRA-LIKE DOMAIN-CONTAINING PROTEIN"/>
    <property type="match status" value="1"/>
</dbReference>
<organism evidence="4 5">
    <name type="scientific">Diaporthe ampelina</name>
    <dbReference type="NCBI Taxonomy" id="1214573"/>
    <lineage>
        <taxon>Eukaryota</taxon>
        <taxon>Fungi</taxon>
        <taxon>Dikarya</taxon>
        <taxon>Ascomycota</taxon>
        <taxon>Pezizomycotina</taxon>
        <taxon>Sordariomycetes</taxon>
        <taxon>Sordariomycetidae</taxon>
        <taxon>Diaporthales</taxon>
        <taxon>Diaporthaceae</taxon>
        <taxon>Diaporthe</taxon>
    </lineage>
</organism>
<feature type="domain" description="NmrA-like" evidence="3">
    <location>
        <begin position="8"/>
        <end position="312"/>
    </location>
</feature>
<accession>A0A0G2FCW1</accession>
<sequence>MSTTTYPKLVVVVGATGNQGGSVARRFLREGPDRFRVRGLTRDPSSGPARELAALGAEVVRADLNDAGTLGAAFRGASVIFSATNYWEPFFPPGIEASRARAKALGLGGGVREYAGRLELAQGRNIADAAAATVGSLDANGFIASTLSHAGRCSGGRFEELYHFDAKAEVFPYYVREQHPALAAKMSCVQTGYFMTSHRILPDSYFVKMQDGSFEMRFCTDPGSLVPQIDPVADMGNFVYAVYQMSSWCGKEYMAEGTTCTWPEWIAAWSKATGSPAKYRQVSREVMVEACGDEDFGGEITDMYDYASNPGYDGGKTLLRAGDLQKEDTLTKAGLRNDTTRNVLKNVNNEDLPAAGAKTSAGIETTGIAVSSTMQASFGISSVISFYATTIYLPELDPYSIHDRLLIRELNSLRDWPKTSKTLGIKGAVQYSWSNIGFPHDPDLAVQDLEDRTDIDKDNLNIVALSQDVLNVKNRDAEDIADKGTLRTETDAGRTIELFRLNGRHVAKVVIEGVDARQKGVDYKKIKTAKVFERTVETEYQIKKPSLETEHRSGAENVKDDKTFAKMLELVKKCIKQNAFNPYYQAQRDEFAVANKLFRHLKDVDLVMILDSKGNVIMFQCSDAIRQLFNRTMEQAITTDMEVFSTQQAVPTPDMTRHGLHFAQWLVERPDLDFRLPNSDPRLAKSGVYHFGCRFPIGDPDGEGRGTKRGGPCPTKDMRQRLEGSCEHNFHKLRFGALGACTEAVSFFFELLEPEMFAEYVAIVDQVRNFNKFAHFETRKSQEPFAMRALLVNLMTNEHKDHGDWQGGLAGLTVSGSFEGGDLLLRDLGIQIECRPGSVQLLRGRELRHSITRYSGRRFVVVHTNHEAVRRWARRQLGLAITDIGTTPVDSCLEKNQEDFVPEDSYVESSKELFPER</sequence>
<evidence type="ECO:0000256" key="2">
    <source>
        <dbReference type="ARBA" id="ARBA00022857"/>
    </source>
</evidence>
<dbReference type="InterPro" id="IPR051164">
    <property type="entry name" value="NmrA-like_oxidored"/>
</dbReference>
<dbReference type="PANTHER" id="PTHR42748">
    <property type="entry name" value="NITROGEN METABOLITE REPRESSION PROTEIN NMRA FAMILY MEMBER"/>
    <property type="match status" value="1"/>
</dbReference>
<dbReference type="InterPro" id="IPR036291">
    <property type="entry name" value="NAD(P)-bd_dom_sf"/>
</dbReference>
<dbReference type="GO" id="GO:0005634">
    <property type="term" value="C:nucleus"/>
    <property type="evidence" value="ECO:0007669"/>
    <property type="project" value="TreeGrafter"/>
</dbReference>
<dbReference type="InterPro" id="IPR008030">
    <property type="entry name" value="NmrA-like"/>
</dbReference>